<comment type="caution">
    <text evidence="3">The sequence shown here is derived from an EMBL/GenBank/DDBJ whole genome shotgun (WGS) entry which is preliminary data.</text>
</comment>
<dbReference type="RefSeq" id="WP_194029923.1">
    <property type="nucleotide sequence ID" value="NZ_JADEWZ010000018.1"/>
</dbReference>
<dbReference type="AlphaFoldDB" id="A0A8J7DX29"/>
<dbReference type="EMBL" id="JADEWZ010000018">
    <property type="protein sequence ID" value="MBE9116829.1"/>
    <property type="molecule type" value="Genomic_DNA"/>
</dbReference>
<dbReference type="GO" id="GO:0005829">
    <property type="term" value="C:cytosol"/>
    <property type="evidence" value="ECO:0007669"/>
    <property type="project" value="TreeGrafter"/>
</dbReference>
<sequence>MVQFKVWQWVVLASPIAVIVLFLLLAAGLQIHAWGINWIWGIVTLVLVGWRFLLGKWTKPAISPIEAALTDAQEELEAATSQLAASAGTEETTQRVETALQEILQSTQNDLPLWEDWQTFWQRCQDVVVAIAHIYHPEVKYPLLNIYIPQAYGLIRGTVDDTDRWMNQLSPVLGQVTVGQAYQGYEVYRKLEPSARKLFKLWNWAQWLLNPAVAVARTASKQTSTQATQQLLVNLSQMLREAALRNLAQQAATLYSGTTLPGLEATPETPKLPKAKTQTLRDILTKAEPVETVKEKPVNILLVGRTGAGKSSLINTIFQADRAEVDVLPSTDRLQHYHWEASTGEALNLWDTPGYEQVNRGDLRELVVEYATNADLLLLLTPALDPALQMDVDFLEDVGELTPDLPAIAIVSQVDRLRPIREWDPPYDWQWGDRAKEKSIREATEYRAERLGELCNRVLPFVTRDSKTDRVPWNVDALSLCLIDAIAPAKQLRLARFLRNLEARTVAAAKIIDRYTLQMATTQGLTALLKSPILGFISTLTTGSPQLAYLLAEQIPVEQLPVVIGKLQMAYDLFSLLNPDELSEEESPSFNLLDLWSLLLENPSTPDRDAWAFGHALVEYWTQNLSIEKLRDRFKFYLEQAPSSP</sequence>
<keyword evidence="1" id="KW-0812">Transmembrane</keyword>
<dbReference type="InterPro" id="IPR027417">
    <property type="entry name" value="P-loop_NTPase"/>
</dbReference>
<dbReference type="InterPro" id="IPR006073">
    <property type="entry name" value="GTP-bd"/>
</dbReference>
<name>A0A8J7DX29_9CYAN</name>
<dbReference type="SUPFAM" id="SSF52540">
    <property type="entry name" value="P-loop containing nucleoside triphosphate hydrolases"/>
    <property type="match status" value="1"/>
</dbReference>
<keyword evidence="1" id="KW-1133">Transmembrane helix</keyword>
<dbReference type="GO" id="GO:0002098">
    <property type="term" value="P:tRNA wobble uridine modification"/>
    <property type="evidence" value="ECO:0007669"/>
    <property type="project" value="TreeGrafter"/>
</dbReference>
<evidence type="ECO:0000313" key="4">
    <source>
        <dbReference type="Proteomes" id="UP000654482"/>
    </source>
</evidence>
<dbReference type="Proteomes" id="UP000654482">
    <property type="component" value="Unassembled WGS sequence"/>
</dbReference>
<evidence type="ECO:0000256" key="1">
    <source>
        <dbReference type="SAM" id="Phobius"/>
    </source>
</evidence>
<feature type="transmembrane region" description="Helical" evidence="1">
    <location>
        <begin position="34"/>
        <end position="53"/>
    </location>
</feature>
<keyword evidence="1" id="KW-0472">Membrane</keyword>
<dbReference type="PANTHER" id="PTHR42714">
    <property type="entry name" value="TRNA MODIFICATION GTPASE GTPBP3"/>
    <property type="match status" value="1"/>
</dbReference>
<organism evidence="3 4">
    <name type="scientific">Lusitaniella coriacea LEGE 07157</name>
    <dbReference type="NCBI Taxonomy" id="945747"/>
    <lineage>
        <taxon>Bacteria</taxon>
        <taxon>Bacillati</taxon>
        <taxon>Cyanobacteriota</taxon>
        <taxon>Cyanophyceae</taxon>
        <taxon>Spirulinales</taxon>
        <taxon>Lusitaniellaceae</taxon>
        <taxon>Lusitaniella</taxon>
    </lineage>
</organism>
<evidence type="ECO:0000259" key="2">
    <source>
        <dbReference type="Pfam" id="PF01926"/>
    </source>
</evidence>
<protein>
    <submittedName>
        <fullName evidence="3">50S ribosome-binding GTPase</fullName>
    </submittedName>
</protein>
<dbReference type="Pfam" id="PF01926">
    <property type="entry name" value="MMR_HSR1"/>
    <property type="match status" value="1"/>
</dbReference>
<accession>A0A8J7DX29</accession>
<dbReference type="PANTHER" id="PTHR42714:SF2">
    <property type="entry name" value="TRNA MODIFICATION GTPASE GTPBP3, MITOCHONDRIAL"/>
    <property type="match status" value="1"/>
</dbReference>
<dbReference type="GO" id="GO:0005525">
    <property type="term" value="F:GTP binding"/>
    <property type="evidence" value="ECO:0007669"/>
    <property type="project" value="InterPro"/>
</dbReference>
<dbReference type="GO" id="GO:0030488">
    <property type="term" value="P:tRNA methylation"/>
    <property type="evidence" value="ECO:0007669"/>
    <property type="project" value="TreeGrafter"/>
</dbReference>
<evidence type="ECO:0000313" key="3">
    <source>
        <dbReference type="EMBL" id="MBE9116829.1"/>
    </source>
</evidence>
<gene>
    <name evidence="3" type="ORF">IQ249_13055</name>
</gene>
<dbReference type="Gene3D" id="3.40.50.300">
    <property type="entry name" value="P-loop containing nucleotide triphosphate hydrolases"/>
    <property type="match status" value="1"/>
</dbReference>
<feature type="domain" description="G" evidence="2">
    <location>
        <begin position="300"/>
        <end position="385"/>
    </location>
</feature>
<keyword evidence="4" id="KW-1185">Reference proteome</keyword>
<reference evidence="3" key="1">
    <citation type="submission" date="2020-10" db="EMBL/GenBank/DDBJ databases">
        <authorList>
            <person name="Castelo-Branco R."/>
            <person name="Eusebio N."/>
            <person name="Adriana R."/>
            <person name="Vieira A."/>
            <person name="Brugerolle De Fraissinette N."/>
            <person name="Rezende De Castro R."/>
            <person name="Schneider M.P."/>
            <person name="Vasconcelos V."/>
            <person name="Leao P.N."/>
        </authorList>
    </citation>
    <scope>NUCLEOTIDE SEQUENCE</scope>
    <source>
        <strain evidence="3">LEGE 07157</strain>
    </source>
</reference>
<feature type="transmembrane region" description="Helical" evidence="1">
    <location>
        <begin position="6"/>
        <end position="27"/>
    </location>
</feature>
<proteinExistence type="predicted"/>